<evidence type="ECO:0000256" key="3">
    <source>
        <dbReference type="RuleBase" id="RU361235"/>
    </source>
</evidence>
<dbReference type="InterPro" id="IPR050309">
    <property type="entry name" value="Type-B_Carboxylest/Lipase"/>
</dbReference>
<sequence length="434" mass="46577">MKVITCNILAIALAAAAQSTGLVNDDFPIVDLGYARHAPTKINQTTLNNISYATYPNIRFAQPPVGALRFRKPKIPPPYAEGVQNGVVSQNETNCIQAIPGYFTSLPGLNETSWGQEDCLFLDVIVPEGVKQGSSVPVLHWIYGGGFFFGAKDTGGNPAALFDRMTADDKFVIVASNYRLGVLGWSAVDGESGIDANAGLYDAQAALQWTSDNVHRFGGDSHQVTVMGQSAGGGIIEHLLAATSEGQKIPFQQAILSSPGHRPHVNRSIETFGLWRELLNQTNCADFDCVQQLPESGIAEAYQYHYLEAPSGGFPGSSISYGPVIDGDLVKHLPERVLQQISRSSPAVPSYVKRIIAGGMKNDGAASTIGGFTSWAEHISVFARTPSNATISVIQNLYGPFNGSESSFREDGSVEMTPFDTFSGDMIFACYSHT</sequence>
<proteinExistence type="inferred from homology"/>
<dbReference type="AlphaFoldDB" id="A0A2S6BXP4"/>
<dbReference type="InterPro" id="IPR029058">
    <property type="entry name" value="AB_hydrolase_fold"/>
</dbReference>
<dbReference type="InterPro" id="IPR019826">
    <property type="entry name" value="Carboxylesterase_B_AS"/>
</dbReference>
<dbReference type="InterPro" id="IPR019819">
    <property type="entry name" value="Carboxylesterase_B_CS"/>
</dbReference>
<dbReference type="Proteomes" id="UP000237631">
    <property type="component" value="Unassembled WGS sequence"/>
</dbReference>
<evidence type="ECO:0000256" key="2">
    <source>
        <dbReference type="ARBA" id="ARBA00022801"/>
    </source>
</evidence>
<dbReference type="OrthoDB" id="408631at2759"/>
<comment type="similarity">
    <text evidence="1 3">Belongs to the type-B carboxylesterase/lipase family.</text>
</comment>
<dbReference type="GO" id="GO:0016787">
    <property type="term" value="F:hydrolase activity"/>
    <property type="evidence" value="ECO:0007669"/>
    <property type="project" value="UniProtKB-KW"/>
</dbReference>
<protein>
    <recommendedName>
        <fullName evidence="3">Carboxylic ester hydrolase</fullName>
        <ecNumber evidence="3">3.1.1.-</ecNumber>
    </recommendedName>
</protein>
<dbReference type="EMBL" id="PNEN01001712">
    <property type="protein sequence ID" value="PPJ52236.1"/>
    <property type="molecule type" value="Genomic_DNA"/>
</dbReference>
<keyword evidence="2 3" id="KW-0378">Hydrolase</keyword>
<dbReference type="PROSITE" id="PS00941">
    <property type="entry name" value="CARBOXYLESTERASE_B_2"/>
    <property type="match status" value="1"/>
</dbReference>
<gene>
    <name evidence="5" type="ORF">CBER1_09721</name>
</gene>
<dbReference type="PROSITE" id="PS00122">
    <property type="entry name" value="CARBOXYLESTERASE_B_1"/>
    <property type="match status" value="1"/>
</dbReference>
<dbReference type="InterPro" id="IPR002018">
    <property type="entry name" value="CarbesteraseB"/>
</dbReference>
<dbReference type="Gene3D" id="3.40.50.1820">
    <property type="entry name" value="alpha/beta hydrolase"/>
    <property type="match status" value="1"/>
</dbReference>
<dbReference type="STRING" id="357750.A0A2S6BXP4"/>
<keyword evidence="3" id="KW-0732">Signal</keyword>
<name>A0A2S6BXP4_9PEZI</name>
<evidence type="ECO:0000259" key="4">
    <source>
        <dbReference type="Pfam" id="PF00135"/>
    </source>
</evidence>
<feature type="chain" id="PRO_5015372305" description="Carboxylic ester hydrolase" evidence="3">
    <location>
        <begin position="17"/>
        <end position="434"/>
    </location>
</feature>
<accession>A0A2S6BXP4</accession>
<dbReference type="Pfam" id="PF00135">
    <property type="entry name" value="COesterase"/>
    <property type="match status" value="1"/>
</dbReference>
<evidence type="ECO:0000313" key="5">
    <source>
        <dbReference type="EMBL" id="PPJ52236.1"/>
    </source>
</evidence>
<dbReference type="SUPFAM" id="SSF53474">
    <property type="entry name" value="alpha/beta-Hydrolases"/>
    <property type="match status" value="1"/>
</dbReference>
<comment type="caution">
    <text evidence="5">The sequence shown here is derived from an EMBL/GenBank/DDBJ whole genome shotgun (WGS) entry which is preliminary data.</text>
</comment>
<evidence type="ECO:0000256" key="1">
    <source>
        <dbReference type="ARBA" id="ARBA00005964"/>
    </source>
</evidence>
<dbReference type="PANTHER" id="PTHR11559">
    <property type="entry name" value="CARBOXYLESTERASE"/>
    <property type="match status" value="1"/>
</dbReference>
<feature type="domain" description="Carboxylesterase type B" evidence="4">
    <location>
        <begin position="45"/>
        <end position="351"/>
    </location>
</feature>
<keyword evidence="6" id="KW-1185">Reference proteome</keyword>
<evidence type="ECO:0000313" key="6">
    <source>
        <dbReference type="Proteomes" id="UP000237631"/>
    </source>
</evidence>
<feature type="signal peptide" evidence="3">
    <location>
        <begin position="1"/>
        <end position="16"/>
    </location>
</feature>
<reference evidence="6" key="1">
    <citation type="journal article" date="2017" name="bioRxiv">
        <title>Conservation of a gene cluster reveals novel cercosporin biosynthetic mechanisms and extends production to the genus Colletotrichum.</title>
        <authorList>
            <person name="de Jonge R."/>
            <person name="Ebert M.K."/>
            <person name="Huitt-Roehl C.R."/>
            <person name="Pal P."/>
            <person name="Suttle J.C."/>
            <person name="Spanner R.E."/>
            <person name="Neubauer J.D."/>
            <person name="Jurick W.M.II."/>
            <person name="Stott K.A."/>
            <person name="Secor G.A."/>
            <person name="Thomma B.P.H.J."/>
            <person name="Van de Peer Y."/>
            <person name="Townsend C.A."/>
            <person name="Bolton M.D."/>
        </authorList>
    </citation>
    <scope>NUCLEOTIDE SEQUENCE [LARGE SCALE GENOMIC DNA]</scope>
    <source>
        <strain evidence="6">CBS538.71</strain>
    </source>
</reference>
<dbReference type="EC" id="3.1.1.-" evidence="3"/>
<organism evidence="5 6">
    <name type="scientific">Cercospora berteroae</name>
    <dbReference type="NCBI Taxonomy" id="357750"/>
    <lineage>
        <taxon>Eukaryota</taxon>
        <taxon>Fungi</taxon>
        <taxon>Dikarya</taxon>
        <taxon>Ascomycota</taxon>
        <taxon>Pezizomycotina</taxon>
        <taxon>Dothideomycetes</taxon>
        <taxon>Dothideomycetidae</taxon>
        <taxon>Mycosphaerellales</taxon>
        <taxon>Mycosphaerellaceae</taxon>
        <taxon>Cercospora</taxon>
    </lineage>
</organism>